<dbReference type="PANTHER" id="PTHR30157:SF0">
    <property type="entry name" value="NADPH-DEPENDENT FERRIC-CHELATE REDUCTASE"/>
    <property type="match status" value="1"/>
</dbReference>
<accession>A0ABR7W935</accession>
<proteinExistence type="predicted"/>
<dbReference type="Gene3D" id="3.40.50.80">
    <property type="entry name" value="Nucleotide-binding domain of ferredoxin-NADP reductase (FNR) module"/>
    <property type="match status" value="1"/>
</dbReference>
<dbReference type="Gene3D" id="2.40.30.10">
    <property type="entry name" value="Translation factors"/>
    <property type="match status" value="1"/>
</dbReference>
<dbReference type="Pfam" id="PF08021">
    <property type="entry name" value="FAD_binding_9"/>
    <property type="match status" value="1"/>
</dbReference>
<dbReference type="InterPro" id="IPR039374">
    <property type="entry name" value="SIP_fam"/>
</dbReference>
<dbReference type="PANTHER" id="PTHR30157">
    <property type="entry name" value="FERRIC REDUCTASE, NADPH-DEPENDENT"/>
    <property type="match status" value="1"/>
</dbReference>
<evidence type="ECO:0000259" key="1">
    <source>
        <dbReference type="PROSITE" id="PS51384"/>
    </source>
</evidence>
<dbReference type="RefSeq" id="WP_190266158.1">
    <property type="nucleotide sequence ID" value="NZ_BAABAD010000003.1"/>
</dbReference>
<dbReference type="CDD" id="cd06193">
    <property type="entry name" value="siderophore_interacting"/>
    <property type="match status" value="1"/>
</dbReference>
<protein>
    <submittedName>
        <fullName evidence="2">Siderophore-interacting protein</fullName>
    </submittedName>
</protein>
<dbReference type="PROSITE" id="PS51384">
    <property type="entry name" value="FAD_FR"/>
    <property type="match status" value="1"/>
</dbReference>
<evidence type="ECO:0000313" key="3">
    <source>
        <dbReference type="Proteomes" id="UP000602395"/>
    </source>
</evidence>
<comment type="caution">
    <text evidence="2">The sequence shown here is derived from an EMBL/GenBank/DDBJ whole genome shotgun (WGS) entry which is preliminary data.</text>
</comment>
<dbReference type="Pfam" id="PF04954">
    <property type="entry name" value="SIP"/>
    <property type="match status" value="1"/>
</dbReference>
<evidence type="ECO:0000313" key="2">
    <source>
        <dbReference type="EMBL" id="MBD1319313.1"/>
    </source>
</evidence>
<dbReference type="SUPFAM" id="SSF63380">
    <property type="entry name" value="Riboflavin synthase domain-like"/>
    <property type="match status" value="1"/>
</dbReference>
<name>A0ABR7W935_9ACTN</name>
<dbReference type="InterPro" id="IPR017938">
    <property type="entry name" value="Riboflavin_synthase-like_b-brl"/>
</dbReference>
<dbReference type="Proteomes" id="UP000602395">
    <property type="component" value="Unassembled WGS sequence"/>
</dbReference>
<dbReference type="InterPro" id="IPR039261">
    <property type="entry name" value="FNR_nucleotide-bd"/>
</dbReference>
<dbReference type="InterPro" id="IPR007037">
    <property type="entry name" value="SIP_rossman_dom"/>
</dbReference>
<reference evidence="2 3" key="1">
    <citation type="submission" date="2020-09" db="EMBL/GenBank/DDBJ databases">
        <title>Novel species in genus Gordonia.</title>
        <authorList>
            <person name="Zhang G."/>
        </authorList>
    </citation>
    <scope>NUCLEOTIDE SEQUENCE [LARGE SCALE GENOMIC DNA]</scope>
    <source>
        <strain evidence="2 3">ON-33</strain>
    </source>
</reference>
<dbReference type="EMBL" id="JACWMS010000001">
    <property type="protein sequence ID" value="MBD1319313.1"/>
    <property type="molecule type" value="Genomic_DNA"/>
</dbReference>
<keyword evidence="3" id="KW-1185">Reference proteome</keyword>
<gene>
    <name evidence="2" type="ORF">IDF66_06930</name>
</gene>
<dbReference type="InterPro" id="IPR013113">
    <property type="entry name" value="SIP_FAD-bd"/>
</dbReference>
<feature type="domain" description="FAD-binding FR-type" evidence="1">
    <location>
        <begin position="1"/>
        <end position="126"/>
    </location>
</feature>
<sequence>MAYSFARVTAAADLNPRLRRIRFEVADLEMLGLPGVADEAVGIYFPRDGESAPPPMQLREGVWAYHDVEPIPDARNYSVRAIDPENRSMTVDFVVHSHGPATVWAQHAQPGHEVVMSHARGWYRPQASAGWHLLVADLAGMPALARILEDHRGAATVTALVEVAAEDDLAYLDGCSTAAEIIPLVGSGNGLGPSVLGDSIRHLDLPGGTGYCWFAGEAAQSRVARKYFRQEHRWPRESYDIIGYWRAEGERWARRYAEHGDELFAIYQRAIARGKGEKAAAEEFDEALERAGL</sequence>
<organism evidence="2 3">
    <name type="scientific">Gordonia hankookensis</name>
    <dbReference type="NCBI Taxonomy" id="589403"/>
    <lineage>
        <taxon>Bacteria</taxon>
        <taxon>Bacillati</taxon>
        <taxon>Actinomycetota</taxon>
        <taxon>Actinomycetes</taxon>
        <taxon>Mycobacteriales</taxon>
        <taxon>Gordoniaceae</taxon>
        <taxon>Gordonia</taxon>
    </lineage>
</organism>
<dbReference type="InterPro" id="IPR017927">
    <property type="entry name" value="FAD-bd_FR_type"/>
</dbReference>